<dbReference type="InterPro" id="IPR041685">
    <property type="entry name" value="AAA_GajA/Old/RecF-like"/>
</dbReference>
<evidence type="ECO:0000259" key="2">
    <source>
        <dbReference type="Pfam" id="PF13304"/>
    </source>
</evidence>
<evidence type="ECO:0000259" key="1">
    <source>
        <dbReference type="Pfam" id="PF13175"/>
    </source>
</evidence>
<organism evidence="4 5">
    <name type="scientific">Thiohalorhabdus methylotrophus</name>
    <dbReference type="NCBI Taxonomy" id="3242694"/>
    <lineage>
        <taxon>Bacteria</taxon>
        <taxon>Pseudomonadati</taxon>
        <taxon>Pseudomonadota</taxon>
        <taxon>Gammaproteobacteria</taxon>
        <taxon>Thiohalorhabdales</taxon>
        <taxon>Thiohalorhabdaceae</taxon>
        <taxon>Thiohalorhabdus</taxon>
    </lineage>
</organism>
<feature type="domain" description="OLD protein-like TOPRIM" evidence="3">
    <location>
        <begin position="416"/>
        <end position="479"/>
    </location>
</feature>
<evidence type="ECO:0000313" key="4">
    <source>
        <dbReference type="EMBL" id="MFA9459404.1"/>
    </source>
</evidence>
<dbReference type="Pfam" id="PF13175">
    <property type="entry name" value="AAA_15"/>
    <property type="match status" value="1"/>
</dbReference>
<evidence type="ECO:0000259" key="3">
    <source>
        <dbReference type="Pfam" id="PF20469"/>
    </source>
</evidence>
<protein>
    <submittedName>
        <fullName evidence="4">ATP-dependent endonuclease</fullName>
    </submittedName>
</protein>
<dbReference type="PANTHER" id="PTHR43581:SF4">
    <property type="entry name" value="ATP_GTP PHOSPHATASE"/>
    <property type="match status" value="1"/>
</dbReference>
<dbReference type="Gene3D" id="3.40.50.300">
    <property type="entry name" value="P-loop containing nucleotide triphosphate hydrolases"/>
    <property type="match status" value="1"/>
</dbReference>
<feature type="domain" description="Endonuclease GajA/Old nuclease/RecF-like AAA" evidence="1">
    <location>
        <begin position="1"/>
        <end position="64"/>
    </location>
</feature>
<dbReference type="PANTHER" id="PTHR43581">
    <property type="entry name" value="ATP/GTP PHOSPHATASE"/>
    <property type="match status" value="1"/>
</dbReference>
<dbReference type="CDD" id="cd01026">
    <property type="entry name" value="TOPRIM_OLD"/>
    <property type="match status" value="1"/>
</dbReference>
<dbReference type="InterPro" id="IPR051396">
    <property type="entry name" value="Bact_Antivir_Def_Nuclease"/>
</dbReference>
<dbReference type="Pfam" id="PF20469">
    <property type="entry name" value="OLD-like_TOPRIM"/>
    <property type="match status" value="1"/>
</dbReference>
<dbReference type="Proteomes" id="UP001575181">
    <property type="component" value="Unassembled WGS sequence"/>
</dbReference>
<dbReference type="InterPro" id="IPR034139">
    <property type="entry name" value="TOPRIM_OLD"/>
</dbReference>
<feature type="domain" description="ATPase AAA-type core" evidence="2">
    <location>
        <begin position="167"/>
        <end position="367"/>
    </location>
</feature>
<dbReference type="Pfam" id="PF13304">
    <property type="entry name" value="AAA_21"/>
    <property type="match status" value="1"/>
</dbReference>
<accession>A0ABV4TPY6</accession>
<dbReference type="InterPro" id="IPR003959">
    <property type="entry name" value="ATPase_AAA_core"/>
</dbReference>
<keyword evidence="4" id="KW-0540">Nuclease</keyword>
<proteinExistence type="predicted"/>
<dbReference type="SUPFAM" id="SSF52540">
    <property type="entry name" value="P-loop containing nucleoside triphosphate hydrolases"/>
    <property type="match status" value="1"/>
</dbReference>
<dbReference type="GO" id="GO:0004519">
    <property type="term" value="F:endonuclease activity"/>
    <property type="evidence" value="ECO:0007669"/>
    <property type="project" value="UniProtKB-KW"/>
</dbReference>
<gene>
    <name evidence="4" type="ORF">ACERLL_01020</name>
</gene>
<dbReference type="InterPro" id="IPR027417">
    <property type="entry name" value="P-loop_NTPase"/>
</dbReference>
<sequence length="662" mass="73851">MKIERVSLTNFRSFGPGSTVIDFERAVTCLIGSNGAGKTAAFLALSRIFGTGSNQRKVRRQDFHIPAATEELESGASLGVEVVLGFPELDGEEDEDVADAVPEFFRQMAASGPGESLKCRLALRATWTDDGTPEGNVDEELRWITTLGDDFEWSECPQVQAVERGSIQLVYLPASRDAATQVTALLKGRLWQAARWSDNFRECSTQSANDLQNGFEREAPTEFIIHRLNRRWQEVHEGDTDTTPRLRLVENRPEELVRKAEFSFYPDEAGQERALSDLSDGQRSLFHIALTAATLEAERDSLSSGQDESPFEQEKLRRAHLTLLAIEEPENSLSPFFLSRIMRQARDLGEMPSAQVALSSHSPAILSRLEPEEIRHFRLDQPLRSTSARKLALPSDDQEASQYIRLAVQAYPEIYFARFVILGEGDSERFIIPRVAEAMGIPLDPSFVPVVPLGGRYVTYFWNLLSDLGIPFATLLDLDLGRAHGGVATLHDVISKLTEAGQDFGENPFVLAGEIDPENIKDLDPEELLEDYENSPWLKALAQEGVYFSSPLDIDFSMLSAFPTAYMQPRPGGRGPRGQPDDIQNKKAVSLKTSGNPNLYPPDYDDHFKWYPYLFLGHSKPEGHVAALSRINAQSLAQNAPPELRAIIKYAGRKIGLWEDEE</sequence>
<keyword evidence="4" id="KW-0378">Hydrolase</keyword>
<keyword evidence="4" id="KW-0255">Endonuclease</keyword>
<dbReference type="RefSeq" id="WP_373654189.1">
    <property type="nucleotide sequence ID" value="NZ_JBGUAW010000001.1"/>
</dbReference>
<name>A0ABV4TPY6_9GAMM</name>
<keyword evidence="5" id="KW-1185">Reference proteome</keyword>
<reference evidence="4 5" key="1">
    <citation type="submission" date="2024-08" db="EMBL/GenBank/DDBJ databases">
        <title>Whole-genome sequencing of halo(alkali)philic microorganisms from hypersaline lakes.</title>
        <authorList>
            <person name="Sorokin D.Y."/>
            <person name="Merkel A.Y."/>
            <person name="Messina E."/>
            <person name="Yakimov M."/>
        </authorList>
    </citation>
    <scope>NUCLEOTIDE SEQUENCE [LARGE SCALE GENOMIC DNA]</scope>
    <source>
        <strain evidence="4 5">Cl-TMA</strain>
    </source>
</reference>
<comment type="caution">
    <text evidence="4">The sequence shown here is derived from an EMBL/GenBank/DDBJ whole genome shotgun (WGS) entry which is preliminary data.</text>
</comment>
<dbReference type="EMBL" id="JBGUAW010000001">
    <property type="protein sequence ID" value="MFA9459404.1"/>
    <property type="molecule type" value="Genomic_DNA"/>
</dbReference>
<evidence type="ECO:0000313" key="5">
    <source>
        <dbReference type="Proteomes" id="UP001575181"/>
    </source>
</evidence>